<evidence type="ECO:0000256" key="3">
    <source>
        <dbReference type="SAM" id="MobiDB-lite"/>
    </source>
</evidence>
<dbReference type="EMBL" id="JACAZI010000007">
    <property type="protein sequence ID" value="KAF7356344.1"/>
    <property type="molecule type" value="Genomic_DNA"/>
</dbReference>
<dbReference type="InterPro" id="IPR036864">
    <property type="entry name" value="Zn2-C6_fun-type_DNA-bd_sf"/>
</dbReference>
<dbReference type="PANTHER" id="PTHR31001">
    <property type="entry name" value="UNCHARACTERIZED TRANSCRIPTIONAL REGULATORY PROTEIN"/>
    <property type="match status" value="1"/>
</dbReference>
<dbReference type="InterPro" id="IPR050613">
    <property type="entry name" value="Sec_Metabolite_Reg"/>
</dbReference>
<evidence type="ECO:0000256" key="2">
    <source>
        <dbReference type="ARBA" id="ARBA00023242"/>
    </source>
</evidence>
<dbReference type="Pfam" id="PF00172">
    <property type="entry name" value="Zn_clus"/>
    <property type="match status" value="1"/>
</dbReference>
<evidence type="ECO:0000259" key="4">
    <source>
        <dbReference type="PROSITE" id="PS50048"/>
    </source>
</evidence>
<dbReference type="InterPro" id="IPR001138">
    <property type="entry name" value="Zn2Cys6_DnaBD"/>
</dbReference>
<dbReference type="GO" id="GO:0008270">
    <property type="term" value="F:zinc ion binding"/>
    <property type="evidence" value="ECO:0007669"/>
    <property type="project" value="InterPro"/>
</dbReference>
<dbReference type="Gene3D" id="4.10.240.10">
    <property type="entry name" value="Zn(2)-C6 fungal-type DNA-binding domain"/>
    <property type="match status" value="1"/>
</dbReference>
<dbReference type="PANTHER" id="PTHR31001:SF81">
    <property type="entry name" value="ZN(II)2CYS6 TRANSCRIPTION FACTOR"/>
    <property type="match status" value="1"/>
</dbReference>
<dbReference type="CDD" id="cd00067">
    <property type="entry name" value="GAL4"/>
    <property type="match status" value="1"/>
</dbReference>
<dbReference type="PROSITE" id="PS50048">
    <property type="entry name" value="ZN2_CY6_FUNGAL_2"/>
    <property type="match status" value="1"/>
</dbReference>
<evidence type="ECO:0000313" key="5">
    <source>
        <dbReference type="EMBL" id="KAF7356344.1"/>
    </source>
</evidence>
<dbReference type="GO" id="GO:0005634">
    <property type="term" value="C:nucleus"/>
    <property type="evidence" value="ECO:0007669"/>
    <property type="project" value="UniProtKB-SubCell"/>
</dbReference>
<dbReference type="AlphaFoldDB" id="A0A8H6YDJ5"/>
<reference evidence="5" key="1">
    <citation type="submission" date="2020-05" db="EMBL/GenBank/DDBJ databases">
        <title>Mycena genomes resolve the evolution of fungal bioluminescence.</title>
        <authorList>
            <person name="Tsai I.J."/>
        </authorList>
    </citation>
    <scope>NUCLEOTIDE SEQUENCE</scope>
    <source>
        <strain evidence="5">CCC161011</strain>
    </source>
</reference>
<feature type="compositionally biased region" description="Low complexity" evidence="3">
    <location>
        <begin position="123"/>
        <end position="144"/>
    </location>
</feature>
<feature type="region of interest" description="Disordered" evidence="3">
    <location>
        <begin position="94"/>
        <end position="144"/>
    </location>
</feature>
<feature type="domain" description="Zn(2)-C6 fungal-type" evidence="4">
    <location>
        <begin position="32"/>
        <end position="63"/>
    </location>
</feature>
<gene>
    <name evidence="5" type="ORF">MVEN_00966700</name>
</gene>
<dbReference type="PROSITE" id="PS00463">
    <property type="entry name" value="ZN2_CY6_FUNGAL_1"/>
    <property type="match status" value="1"/>
</dbReference>
<comment type="subcellular location">
    <subcellularLocation>
        <location evidence="1">Nucleus</location>
    </subcellularLocation>
</comment>
<feature type="region of interest" description="Disordered" evidence="3">
    <location>
        <begin position="1"/>
        <end position="28"/>
    </location>
</feature>
<sequence>MSPPASPRNSSKAPAPTEGDHRKRRRNRTTQSCLNCHTTKRMCDRARPCSRCTQLGISANCVYEVDDPNRTKNKTKEDEGTRLMNRIAELEGVIRELKNKPRPAQDRSSSASGGTSPTRSGITTPPNTTSWPSPSPSYNSSGSSLHFPSGMGSYPQVAGYPRPSDSLASLMAAYADLTDHMFIRRGGNCGCLNESSCYNAVLELSLRLRKAADVLSRSPSHASHTDCALNTHISELDNFAKYSLLDIPSYDSPLAASFSRGPGFGRGNPPSSPSIFEQPYAENSGSAWNMSDSDSFMSWVPTQRNV</sequence>
<dbReference type="Proteomes" id="UP000620124">
    <property type="component" value="Unassembled WGS sequence"/>
</dbReference>
<keyword evidence="2" id="KW-0539">Nucleus</keyword>
<name>A0A8H6YDJ5_9AGAR</name>
<dbReference type="SMART" id="SM00066">
    <property type="entry name" value="GAL4"/>
    <property type="match status" value="1"/>
</dbReference>
<proteinExistence type="predicted"/>
<accession>A0A8H6YDJ5</accession>
<protein>
    <recommendedName>
        <fullName evidence="4">Zn(2)-C6 fungal-type domain-containing protein</fullName>
    </recommendedName>
</protein>
<comment type="caution">
    <text evidence="5">The sequence shown here is derived from an EMBL/GenBank/DDBJ whole genome shotgun (WGS) entry which is preliminary data.</text>
</comment>
<feature type="compositionally biased region" description="Polar residues" evidence="3">
    <location>
        <begin position="106"/>
        <end position="122"/>
    </location>
</feature>
<dbReference type="GO" id="GO:0000981">
    <property type="term" value="F:DNA-binding transcription factor activity, RNA polymerase II-specific"/>
    <property type="evidence" value="ECO:0007669"/>
    <property type="project" value="InterPro"/>
</dbReference>
<evidence type="ECO:0000313" key="6">
    <source>
        <dbReference type="Proteomes" id="UP000620124"/>
    </source>
</evidence>
<feature type="compositionally biased region" description="Basic and acidic residues" evidence="3">
    <location>
        <begin position="94"/>
        <end position="105"/>
    </location>
</feature>
<dbReference type="SUPFAM" id="SSF57701">
    <property type="entry name" value="Zn2/Cys6 DNA-binding domain"/>
    <property type="match status" value="1"/>
</dbReference>
<dbReference type="OrthoDB" id="2269373at2759"/>
<keyword evidence="6" id="KW-1185">Reference proteome</keyword>
<organism evidence="5 6">
    <name type="scientific">Mycena venus</name>
    <dbReference type="NCBI Taxonomy" id="2733690"/>
    <lineage>
        <taxon>Eukaryota</taxon>
        <taxon>Fungi</taxon>
        <taxon>Dikarya</taxon>
        <taxon>Basidiomycota</taxon>
        <taxon>Agaricomycotina</taxon>
        <taxon>Agaricomycetes</taxon>
        <taxon>Agaricomycetidae</taxon>
        <taxon>Agaricales</taxon>
        <taxon>Marasmiineae</taxon>
        <taxon>Mycenaceae</taxon>
        <taxon>Mycena</taxon>
    </lineage>
</organism>
<evidence type="ECO:0000256" key="1">
    <source>
        <dbReference type="ARBA" id="ARBA00004123"/>
    </source>
</evidence>